<keyword evidence="6 8" id="KW-0722">Serine protease inhibitor</keyword>
<organism evidence="11 12">
    <name type="scientific">Saccharomonospora glauca K62</name>
    <dbReference type="NCBI Taxonomy" id="928724"/>
    <lineage>
        <taxon>Bacteria</taxon>
        <taxon>Bacillati</taxon>
        <taxon>Actinomycetota</taxon>
        <taxon>Actinomycetes</taxon>
        <taxon>Pseudonocardiales</taxon>
        <taxon>Pseudonocardiaceae</taxon>
        <taxon>Saccharomonospora</taxon>
    </lineage>
</organism>
<reference evidence="12" key="2">
    <citation type="submission" date="2012-01" db="EMBL/GenBank/DDBJ databases">
        <title>Noncontiguous Finished sequence of chromosome of Saccharomonospora glauca K62.</title>
        <authorList>
            <consortium name="US DOE Joint Genome Institute"/>
            <person name="Lucas S."/>
            <person name="Han J."/>
            <person name="Lapidus A."/>
            <person name="Cheng J.-F."/>
            <person name="Goodwin L."/>
            <person name="Pitluck S."/>
            <person name="Peters L."/>
            <person name="Mikhailova N."/>
            <person name="Held B."/>
            <person name="Detter J.C."/>
            <person name="Han C."/>
            <person name="Tapia R."/>
            <person name="Land M."/>
            <person name="Hauser L."/>
            <person name="Kyrpides N."/>
            <person name="Ivanova N."/>
            <person name="Pagani I."/>
            <person name="Brambilla E.-M."/>
            <person name="Klenk H.-P."/>
            <person name="Woyke T."/>
        </authorList>
    </citation>
    <scope>NUCLEOTIDE SEQUENCE [LARGE SCALE GENOMIC DNA]</scope>
    <source>
        <strain evidence="12">K62</strain>
    </source>
</reference>
<keyword evidence="5 8" id="KW-0646">Protease inhibitor</keyword>
<evidence type="ECO:0000256" key="8">
    <source>
        <dbReference type="RuleBase" id="RU003471"/>
    </source>
</evidence>
<evidence type="ECO:0000313" key="12">
    <source>
        <dbReference type="Proteomes" id="UP000005087"/>
    </source>
</evidence>
<dbReference type="InterPro" id="IPR023549">
    <property type="entry name" value="Subtilisin_inhibitor"/>
</dbReference>
<comment type="subcellular location">
    <subcellularLocation>
        <location evidence="1">Secreted</location>
    </subcellularLocation>
</comment>
<keyword evidence="4" id="KW-0964">Secreted</keyword>
<keyword evidence="7" id="KW-1015">Disulfide bond</keyword>
<reference evidence="11 12" key="1">
    <citation type="submission" date="2011-09" db="EMBL/GenBank/DDBJ databases">
        <authorList>
            <consortium name="US DOE Joint Genome Institute (JGI-PGF)"/>
            <person name="Lucas S."/>
            <person name="Han J."/>
            <person name="Lapidus A."/>
            <person name="Cheng J.-F."/>
            <person name="Goodwin L."/>
            <person name="Pitluck S."/>
            <person name="Peters L."/>
            <person name="Land M.L."/>
            <person name="Hauser L."/>
            <person name="Brambilla E."/>
            <person name="Klenk H.-P."/>
            <person name="Woyke T.J."/>
        </authorList>
    </citation>
    <scope>NUCLEOTIDE SEQUENCE [LARGE SCALE GENOMIC DNA]</scope>
    <source>
        <strain evidence="11 12">K62</strain>
    </source>
</reference>
<dbReference type="GO" id="GO:0005576">
    <property type="term" value="C:extracellular region"/>
    <property type="evidence" value="ECO:0007669"/>
    <property type="project" value="UniProtKB-SubCell"/>
</dbReference>
<dbReference type="Proteomes" id="UP000005087">
    <property type="component" value="Chromosome"/>
</dbReference>
<dbReference type="InterPro" id="IPR036819">
    <property type="entry name" value="Subtilisin_inhibitor-like_sf"/>
</dbReference>
<evidence type="ECO:0000256" key="2">
    <source>
        <dbReference type="ARBA" id="ARBA00010472"/>
    </source>
</evidence>
<sequence>MFGAPFLAACTAAALCTGSPDAATPASSLVLSLTDAGGNTTSVELMCDPAQGTHPQADTACRALERADGDFTRLPAKDQACTMIHSPVLAEARGNWYDTPVDFSTEYPNACFADAQSGGVFSF</sequence>
<proteinExistence type="inferred from homology"/>
<protein>
    <submittedName>
        <fullName evidence="11">Subtilisin inhibitor-like protein</fullName>
    </submittedName>
</protein>
<dbReference type="PRINTS" id="PR00294">
    <property type="entry name" value="SSBTLNINHBTR"/>
</dbReference>
<keyword evidence="9" id="KW-0732">Signal</keyword>
<dbReference type="InterPro" id="IPR000691">
    <property type="entry name" value="Prot_inh_I16_SSI"/>
</dbReference>
<accession>I1D0C6</accession>
<dbReference type="STRING" id="928724.SacglDRAFT_01478"/>
<keyword evidence="12" id="KW-1185">Reference proteome</keyword>
<dbReference type="Gene3D" id="3.30.350.10">
    <property type="entry name" value="Subtilisin inhibitor-like"/>
    <property type="match status" value="1"/>
</dbReference>
<evidence type="ECO:0000259" key="10">
    <source>
        <dbReference type="Pfam" id="PF00720"/>
    </source>
</evidence>
<feature type="domain" description="Subtilisin inhibitor" evidence="10">
    <location>
        <begin position="27"/>
        <end position="109"/>
    </location>
</feature>
<evidence type="ECO:0000256" key="7">
    <source>
        <dbReference type="ARBA" id="ARBA00023157"/>
    </source>
</evidence>
<evidence type="ECO:0000256" key="3">
    <source>
        <dbReference type="ARBA" id="ARBA00011738"/>
    </source>
</evidence>
<evidence type="ECO:0000256" key="6">
    <source>
        <dbReference type="ARBA" id="ARBA00022900"/>
    </source>
</evidence>
<gene>
    <name evidence="11" type="ORF">SacglDRAFT_01478</name>
</gene>
<evidence type="ECO:0000256" key="1">
    <source>
        <dbReference type="ARBA" id="ARBA00004613"/>
    </source>
</evidence>
<dbReference type="eggNOG" id="ENOG50333FU">
    <property type="taxonomic scope" value="Bacteria"/>
</dbReference>
<dbReference type="HOGENOM" id="CLU_121949_0_1_11"/>
<comment type="subunit">
    <text evidence="3">Homodimer.</text>
</comment>
<dbReference type="AlphaFoldDB" id="I1D0C6"/>
<evidence type="ECO:0000256" key="9">
    <source>
        <dbReference type="SAM" id="SignalP"/>
    </source>
</evidence>
<feature type="signal peptide" evidence="9">
    <location>
        <begin position="1"/>
        <end position="22"/>
    </location>
</feature>
<dbReference type="GO" id="GO:0004867">
    <property type="term" value="F:serine-type endopeptidase inhibitor activity"/>
    <property type="evidence" value="ECO:0007669"/>
    <property type="project" value="UniProtKB-KW"/>
</dbReference>
<dbReference type="SUPFAM" id="SSF55399">
    <property type="entry name" value="Subtilisin inhibitor"/>
    <property type="match status" value="1"/>
</dbReference>
<dbReference type="EMBL" id="CM001484">
    <property type="protein sequence ID" value="EIE98400.1"/>
    <property type="molecule type" value="Genomic_DNA"/>
</dbReference>
<comment type="similarity">
    <text evidence="2 8">Belongs to the protease inhibitor I16 (SSI) family.</text>
</comment>
<dbReference type="Pfam" id="PF00720">
    <property type="entry name" value="SSI"/>
    <property type="match status" value="1"/>
</dbReference>
<evidence type="ECO:0000256" key="5">
    <source>
        <dbReference type="ARBA" id="ARBA00022690"/>
    </source>
</evidence>
<name>I1D0C6_9PSEU</name>
<feature type="chain" id="PRO_5003638226" evidence="9">
    <location>
        <begin position="23"/>
        <end position="123"/>
    </location>
</feature>
<evidence type="ECO:0000313" key="11">
    <source>
        <dbReference type="EMBL" id="EIE98400.1"/>
    </source>
</evidence>
<evidence type="ECO:0000256" key="4">
    <source>
        <dbReference type="ARBA" id="ARBA00022525"/>
    </source>
</evidence>